<dbReference type="AlphaFoldDB" id="A0AAW6Q832"/>
<dbReference type="PANTHER" id="PTHR37955:SF1">
    <property type="entry name" value="DEP DOMAIN-CONTAINING PROTEIN"/>
    <property type="match status" value="1"/>
</dbReference>
<dbReference type="Pfam" id="PF03595">
    <property type="entry name" value="SLAC1"/>
    <property type="match status" value="1"/>
</dbReference>
<dbReference type="NCBIfam" id="NF008032">
    <property type="entry name" value="PRK10764.1"/>
    <property type="match status" value="1"/>
</dbReference>
<dbReference type="Proteomes" id="UP001214976">
    <property type="component" value="Unassembled WGS sequence"/>
</dbReference>
<accession>A0AAW6Q832</accession>
<gene>
    <name evidence="6" type="primary">tehA</name>
    <name evidence="6" type="ORF">P7M15_03835</name>
</gene>
<evidence type="ECO:0000256" key="1">
    <source>
        <dbReference type="ARBA" id="ARBA00004141"/>
    </source>
</evidence>
<comment type="caution">
    <text evidence="6">The sequence shown here is derived from an EMBL/GenBank/DDBJ whole genome shotgun (WGS) entry which is preliminary data.</text>
</comment>
<keyword evidence="4 5" id="KW-0472">Membrane</keyword>
<name>A0AAW6Q832_9PAST</name>
<feature type="transmembrane region" description="Helical" evidence="5">
    <location>
        <begin position="198"/>
        <end position="216"/>
    </location>
</feature>
<evidence type="ECO:0000256" key="4">
    <source>
        <dbReference type="ARBA" id="ARBA00023136"/>
    </source>
</evidence>
<feature type="transmembrane region" description="Helical" evidence="5">
    <location>
        <begin position="286"/>
        <end position="307"/>
    </location>
</feature>
<keyword evidence="2 5" id="KW-0812">Transmembrane</keyword>
<dbReference type="GO" id="GO:0005886">
    <property type="term" value="C:plasma membrane"/>
    <property type="evidence" value="ECO:0007669"/>
    <property type="project" value="TreeGrafter"/>
</dbReference>
<evidence type="ECO:0000256" key="3">
    <source>
        <dbReference type="ARBA" id="ARBA00022989"/>
    </source>
</evidence>
<dbReference type="CDD" id="cd09324">
    <property type="entry name" value="TDT_TehA"/>
    <property type="match status" value="1"/>
</dbReference>
<dbReference type="InterPro" id="IPR038665">
    <property type="entry name" value="Voltage-dep_anion_channel_sf"/>
</dbReference>
<dbReference type="PANTHER" id="PTHR37955">
    <property type="entry name" value="TELLURITE RESISTANCE PROTEIN TEHA"/>
    <property type="match status" value="1"/>
</dbReference>
<dbReference type="Gene3D" id="1.50.10.150">
    <property type="entry name" value="Voltage-dependent anion channel"/>
    <property type="match status" value="1"/>
</dbReference>
<feature type="transmembrane region" description="Helical" evidence="5">
    <location>
        <begin position="253"/>
        <end position="274"/>
    </location>
</feature>
<evidence type="ECO:0000256" key="5">
    <source>
        <dbReference type="SAM" id="Phobius"/>
    </source>
</evidence>
<evidence type="ECO:0000313" key="7">
    <source>
        <dbReference type="Proteomes" id="UP001214976"/>
    </source>
</evidence>
<dbReference type="RefSeq" id="WP_317476858.1">
    <property type="nucleotide sequence ID" value="NZ_JARQTW010000008.1"/>
</dbReference>
<evidence type="ECO:0000256" key="2">
    <source>
        <dbReference type="ARBA" id="ARBA00022692"/>
    </source>
</evidence>
<feature type="transmembrane region" description="Helical" evidence="5">
    <location>
        <begin position="228"/>
        <end position="246"/>
    </location>
</feature>
<organism evidence="6 7">
    <name type="scientific">Exercitatus varius</name>
    <dbReference type="NCBI Taxonomy" id="67857"/>
    <lineage>
        <taxon>Bacteria</taxon>
        <taxon>Pseudomonadati</taxon>
        <taxon>Pseudomonadota</taxon>
        <taxon>Gammaproteobacteria</taxon>
        <taxon>Pasteurellales</taxon>
        <taxon>Pasteurellaceae</taxon>
        <taxon>Exercitatus</taxon>
    </lineage>
</organism>
<proteinExistence type="predicted"/>
<feature type="transmembrane region" description="Helical" evidence="5">
    <location>
        <begin position="157"/>
        <end position="177"/>
    </location>
</feature>
<feature type="transmembrane region" description="Helical" evidence="5">
    <location>
        <begin position="12"/>
        <end position="34"/>
    </location>
</feature>
<evidence type="ECO:0000313" key="6">
    <source>
        <dbReference type="EMBL" id="MDG2949660.1"/>
    </source>
</evidence>
<comment type="subcellular location">
    <subcellularLocation>
        <location evidence="1">Membrane</location>
        <topology evidence="1">Multi-pass membrane protein</topology>
    </subcellularLocation>
</comment>
<keyword evidence="3 5" id="KW-1133">Transmembrane helix</keyword>
<dbReference type="InterPro" id="IPR004695">
    <property type="entry name" value="SLAC1/Mae1/Ssu1/TehA"/>
</dbReference>
<dbReference type="InterPro" id="IPR039264">
    <property type="entry name" value="TehA"/>
</dbReference>
<dbReference type="GO" id="GO:0046583">
    <property type="term" value="F:monoatomic cation efflux transmembrane transporter activity"/>
    <property type="evidence" value="ECO:0007669"/>
    <property type="project" value="TreeGrafter"/>
</dbReference>
<feature type="transmembrane region" description="Helical" evidence="5">
    <location>
        <begin position="41"/>
        <end position="58"/>
    </location>
</feature>
<dbReference type="InterPro" id="IPR052951">
    <property type="entry name" value="Tellurite_res_ion_channel"/>
</dbReference>
<sequence>MLPKTPVPVNYFSIVLGLAALGLAWRYGASIALLPAWPGETIIAAASLIWLALMTMYVRKWLKFPTTAQSELSHPITGGFVSLLPITMLLICVGIRPHFAALSAILLVLGIIGQLGFSAYFTARLWQGTHPAEATTPALYLPTVATNFVSAIALGDIGLNDFGMLFLGAGIFSWLFIDGAIQQRLRNLAEMPNAVRPALGIQFAPAIVGCSAYLAVNGGEIDTFVKLLIGYSLLQFLFLARLFPWIARHGVSLSYWAFSFGLASMASVGLRVFHEFGNQPFGHLGYLMFVAGTGFIALLTAGTLWLIMKKIRRTEKTEAE</sequence>
<reference evidence="6" key="1">
    <citation type="submission" date="2023-03" db="EMBL/GenBank/DDBJ databases">
        <title>Classification of Bisgaard taxon 6 and taxon 10 as Exercitatus varius gen. nov., spec. nov.</title>
        <authorList>
            <person name="Christensen H."/>
        </authorList>
    </citation>
    <scope>NUCLEOTIDE SEQUENCE</scope>
    <source>
        <strain evidence="6">86116</strain>
    </source>
</reference>
<dbReference type="EMBL" id="JARQTW010000008">
    <property type="protein sequence ID" value="MDG2949660.1"/>
    <property type="molecule type" value="Genomic_DNA"/>
</dbReference>
<feature type="transmembrane region" description="Helical" evidence="5">
    <location>
        <begin position="102"/>
        <end position="121"/>
    </location>
</feature>
<protein>
    <submittedName>
        <fullName evidence="6">Dicarboxylate transporter/tellurite-resistance protein TehA</fullName>
    </submittedName>
</protein>
<feature type="transmembrane region" description="Helical" evidence="5">
    <location>
        <begin position="78"/>
        <end position="95"/>
    </location>
</feature>